<keyword evidence="2" id="KW-0456">Lyase</keyword>
<dbReference type="EMBL" id="VFOQ01000002">
    <property type="protein sequence ID" value="TQL57064.1"/>
    <property type="molecule type" value="Genomic_DNA"/>
</dbReference>
<reference evidence="2 3" key="1">
    <citation type="submission" date="2019-06" db="EMBL/GenBank/DDBJ databases">
        <title>Sequencing the genomes of 1000 actinobacteria strains.</title>
        <authorList>
            <person name="Klenk H.-P."/>
        </authorList>
    </citation>
    <scope>NUCLEOTIDE SEQUENCE [LARGE SCALE GENOMIC DNA]</scope>
    <source>
        <strain evidence="2 3">DSM 18082</strain>
    </source>
</reference>
<dbReference type="InterPro" id="IPR029068">
    <property type="entry name" value="Glyas_Bleomycin-R_OHBP_Dase"/>
</dbReference>
<dbReference type="RefSeq" id="WP_141790398.1">
    <property type="nucleotide sequence ID" value="NZ_BAAAKX010000010.1"/>
</dbReference>
<dbReference type="CDD" id="cd06587">
    <property type="entry name" value="VOC"/>
    <property type="match status" value="1"/>
</dbReference>
<evidence type="ECO:0000259" key="1">
    <source>
        <dbReference type="PROSITE" id="PS51819"/>
    </source>
</evidence>
<dbReference type="InterPro" id="IPR037523">
    <property type="entry name" value="VOC_core"/>
</dbReference>
<dbReference type="PANTHER" id="PTHR35908:SF1">
    <property type="entry name" value="CONSERVED PROTEIN"/>
    <property type="match status" value="1"/>
</dbReference>
<evidence type="ECO:0000313" key="2">
    <source>
        <dbReference type="EMBL" id="TQL57064.1"/>
    </source>
</evidence>
<name>A0A542Z9Q0_9MICO</name>
<proteinExistence type="predicted"/>
<dbReference type="OrthoDB" id="1645442at2"/>
<accession>A0A542Z9Q0</accession>
<keyword evidence="3" id="KW-1185">Reference proteome</keyword>
<sequence>MATPQPVATLKMVTLDCGDPGPSAAFWSALLGWQQAYGDDNYAMLTGPEHALGFGRVEDYEAPAWPNPNGTKQFHLDLAVDDLDAAEQACLDLGATRPEEQPGEGRWRVLLDPAGHPFCLTRADAWGS</sequence>
<dbReference type="GO" id="GO:0016829">
    <property type="term" value="F:lyase activity"/>
    <property type="evidence" value="ECO:0007669"/>
    <property type="project" value="UniProtKB-KW"/>
</dbReference>
<dbReference type="Proteomes" id="UP000319514">
    <property type="component" value="Unassembled WGS sequence"/>
</dbReference>
<dbReference type="Pfam" id="PF18029">
    <property type="entry name" value="Glyoxalase_6"/>
    <property type="match status" value="1"/>
</dbReference>
<protein>
    <submittedName>
        <fullName evidence="2">Putative enzyme related to lactoylglutathione lyase</fullName>
    </submittedName>
</protein>
<dbReference type="InterPro" id="IPR041581">
    <property type="entry name" value="Glyoxalase_6"/>
</dbReference>
<evidence type="ECO:0000313" key="3">
    <source>
        <dbReference type="Proteomes" id="UP000319514"/>
    </source>
</evidence>
<gene>
    <name evidence="2" type="ORF">FB474_3836</name>
</gene>
<dbReference type="Gene3D" id="3.10.180.10">
    <property type="entry name" value="2,3-Dihydroxybiphenyl 1,2-Dioxygenase, domain 1"/>
    <property type="match status" value="1"/>
</dbReference>
<comment type="caution">
    <text evidence="2">The sequence shown here is derived from an EMBL/GenBank/DDBJ whole genome shotgun (WGS) entry which is preliminary data.</text>
</comment>
<dbReference type="PANTHER" id="PTHR35908">
    <property type="entry name" value="HYPOTHETICAL FUSION PROTEIN"/>
    <property type="match status" value="1"/>
</dbReference>
<dbReference type="AlphaFoldDB" id="A0A542Z9Q0"/>
<feature type="domain" description="VOC" evidence="1">
    <location>
        <begin position="9"/>
        <end position="123"/>
    </location>
</feature>
<dbReference type="PROSITE" id="PS51819">
    <property type="entry name" value="VOC"/>
    <property type="match status" value="1"/>
</dbReference>
<organism evidence="2 3">
    <name type="scientific">Oryzihumus leptocrescens</name>
    <dbReference type="NCBI Taxonomy" id="297536"/>
    <lineage>
        <taxon>Bacteria</taxon>
        <taxon>Bacillati</taxon>
        <taxon>Actinomycetota</taxon>
        <taxon>Actinomycetes</taxon>
        <taxon>Micrococcales</taxon>
        <taxon>Intrasporangiaceae</taxon>
        <taxon>Oryzihumus</taxon>
    </lineage>
</organism>
<dbReference type="SUPFAM" id="SSF54593">
    <property type="entry name" value="Glyoxalase/Bleomycin resistance protein/Dihydroxybiphenyl dioxygenase"/>
    <property type="match status" value="1"/>
</dbReference>